<dbReference type="Gene3D" id="3.40.30.10">
    <property type="entry name" value="Glutaredoxin"/>
    <property type="match status" value="1"/>
</dbReference>
<dbReference type="EC" id="2.5.1.18" evidence="1"/>
<proteinExistence type="inferred from homology"/>
<reference evidence="8" key="2">
    <citation type="journal article" date="2017" name="Nat. Plants">
        <title>The Aegilops tauschii genome reveals multiple impacts of transposons.</title>
        <authorList>
            <person name="Zhao G."/>
            <person name="Zou C."/>
            <person name="Li K."/>
            <person name="Wang K."/>
            <person name="Li T."/>
            <person name="Gao L."/>
            <person name="Zhang X."/>
            <person name="Wang H."/>
            <person name="Yang Z."/>
            <person name="Liu X."/>
            <person name="Jiang W."/>
            <person name="Mao L."/>
            <person name="Kong X."/>
            <person name="Jiao Y."/>
            <person name="Jia J."/>
        </authorList>
    </citation>
    <scope>NUCLEOTIDE SEQUENCE [LARGE SCALE GENOMIC DNA]</scope>
    <source>
        <strain evidence="8">cv. AL8/78</strain>
    </source>
</reference>
<dbReference type="SUPFAM" id="SSF47616">
    <property type="entry name" value="GST C-terminal domain-like"/>
    <property type="match status" value="1"/>
</dbReference>
<dbReference type="GO" id="GO:0006749">
    <property type="term" value="P:glutathione metabolic process"/>
    <property type="evidence" value="ECO:0007669"/>
    <property type="project" value="InterPro"/>
</dbReference>
<evidence type="ECO:0000256" key="4">
    <source>
        <dbReference type="ARBA" id="ARBA00047960"/>
    </source>
</evidence>
<dbReference type="SFLD" id="SFLDG00358">
    <property type="entry name" value="Main_(cytGST)"/>
    <property type="match status" value="1"/>
</dbReference>
<dbReference type="PANTHER" id="PTHR11260">
    <property type="entry name" value="GLUTATHIONE S-TRANSFERASE, GST, SUPERFAMILY, GST DOMAIN CONTAINING"/>
    <property type="match status" value="1"/>
</dbReference>
<dbReference type="PANTHER" id="PTHR11260:SF641">
    <property type="entry name" value="GLUTATHIONE TRANSFERASE"/>
    <property type="match status" value="1"/>
</dbReference>
<dbReference type="Proteomes" id="UP000015105">
    <property type="component" value="Chromosome 2D"/>
</dbReference>
<comment type="catalytic activity">
    <reaction evidence="4">
        <text>RX + glutathione = an S-substituted glutathione + a halide anion + H(+)</text>
        <dbReference type="Rhea" id="RHEA:16437"/>
        <dbReference type="ChEBI" id="CHEBI:15378"/>
        <dbReference type="ChEBI" id="CHEBI:16042"/>
        <dbReference type="ChEBI" id="CHEBI:17792"/>
        <dbReference type="ChEBI" id="CHEBI:57925"/>
        <dbReference type="ChEBI" id="CHEBI:90779"/>
        <dbReference type="EC" id="2.5.1.18"/>
    </reaction>
</comment>
<protein>
    <recommendedName>
        <fullName evidence="1">glutathione transferase</fullName>
        <ecNumber evidence="1">2.5.1.18</ecNumber>
    </recommendedName>
</protein>
<dbReference type="InterPro" id="IPR045073">
    <property type="entry name" value="Omega/Tau-like"/>
</dbReference>
<reference evidence="8" key="1">
    <citation type="journal article" date="2014" name="Science">
        <title>Ancient hybridizations among the ancestral genomes of bread wheat.</title>
        <authorList>
            <consortium name="International Wheat Genome Sequencing Consortium,"/>
            <person name="Marcussen T."/>
            <person name="Sandve S.R."/>
            <person name="Heier L."/>
            <person name="Spannagl M."/>
            <person name="Pfeifer M."/>
            <person name="Jakobsen K.S."/>
            <person name="Wulff B.B."/>
            <person name="Steuernagel B."/>
            <person name="Mayer K.F."/>
            <person name="Olsen O.A."/>
        </authorList>
    </citation>
    <scope>NUCLEOTIDE SEQUENCE [LARGE SCALE GENOMIC DNA]</scope>
    <source>
        <strain evidence="8">cv. AL8/78</strain>
    </source>
</reference>
<dbReference type="FunFam" id="3.40.30.10:FF:000044">
    <property type="entry name" value="Glutathione S-transferase GSTU6"/>
    <property type="match status" value="1"/>
</dbReference>
<evidence type="ECO:0000259" key="6">
    <source>
        <dbReference type="PROSITE" id="PS50405"/>
    </source>
</evidence>
<dbReference type="SFLD" id="SFLDG01152">
    <property type="entry name" value="Main.3:_Omega-_and_Tau-like"/>
    <property type="match status" value="1"/>
</dbReference>
<dbReference type="InterPro" id="IPR040079">
    <property type="entry name" value="Glutathione_S-Trfase"/>
</dbReference>
<reference evidence="7" key="4">
    <citation type="submission" date="2019-03" db="UniProtKB">
        <authorList>
            <consortium name="EnsemblPlants"/>
        </authorList>
    </citation>
    <scope>IDENTIFICATION</scope>
</reference>
<evidence type="ECO:0000256" key="3">
    <source>
        <dbReference type="ARBA" id="ARBA00025743"/>
    </source>
</evidence>
<dbReference type="Pfam" id="PF02798">
    <property type="entry name" value="GST_N"/>
    <property type="match status" value="1"/>
</dbReference>
<dbReference type="SFLD" id="SFLDS00019">
    <property type="entry name" value="Glutathione_Transferase_(cytos"/>
    <property type="match status" value="1"/>
</dbReference>
<organism evidence="7 8">
    <name type="scientific">Aegilops tauschii subsp. strangulata</name>
    <name type="common">Goatgrass</name>
    <dbReference type="NCBI Taxonomy" id="200361"/>
    <lineage>
        <taxon>Eukaryota</taxon>
        <taxon>Viridiplantae</taxon>
        <taxon>Streptophyta</taxon>
        <taxon>Embryophyta</taxon>
        <taxon>Tracheophyta</taxon>
        <taxon>Spermatophyta</taxon>
        <taxon>Magnoliopsida</taxon>
        <taxon>Liliopsida</taxon>
        <taxon>Poales</taxon>
        <taxon>Poaceae</taxon>
        <taxon>BOP clade</taxon>
        <taxon>Pooideae</taxon>
        <taxon>Triticodae</taxon>
        <taxon>Triticeae</taxon>
        <taxon>Triticinae</taxon>
        <taxon>Aegilops</taxon>
    </lineage>
</organism>
<comment type="similarity">
    <text evidence="3">Belongs to the GST superfamily. Tau family.</text>
</comment>
<dbReference type="InterPro" id="IPR036249">
    <property type="entry name" value="Thioredoxin-like_sf"/>
</dbReference>
<dbReference type="Gene3D" id="1.20.1050.10">
    <property type="match status" value="1"/>
</dbReference>
<dbReference type="GO" id="GO:0004364">
    <property type="term" value="F:glutathione transferase activity"/>
    <property type="evidence" value="ECO:0007669"/>
    <property type="project" value="UniProtKB-EC"/>
</dbReference>
<keyword evidence="8" id="KW-1185">Reference proteome</keyword>
<dbReference type="GO" id="GO:0005737">
    <property type="term" value="C:cytoplasm"/>
    <property type="evidence" value="ECO:0007669"/>
    <property type="project" value="TreeGrafter"/>
</dbReference>
<evidence type="ECO:0000256" key="1">
    <source>
        <dbReference type="ARBA" id="ARBA00012452"/>
    </source>
</evidence>
<dbReference type="SUPFAM" id="SSF52833">
    <property type="entry name" value="Thioredoxin-like"/>
    <property type="match status" value="1"/>
</dbReference>
<sequence>FISGHHYSLVGVLHQSAVGMEEELTLVGYWSSPFALRARFALNLKGLPYAYVEEVGLFDGKSPLLLASNPVHKRVPVLIHNGKPVPESQLIVQYVDEAFPASSPRLLPPDPHERAVARFWASYVDGELLSAWLPVYGGRTGEERAEAAGRVGAALETLERAFGECSKGKGFFGGDTVGLVDVVLGGFVGWLQTSEAMCGVRLLDAAATPLLAAWAERFRALDGVKEVMPDAQRLLEYNLMRRARLGLPPTSPPPPLQHQ</sequence>
<name>A0A453BDK5_AEGTS</name>
<dbReference type="InterPro" id="IPR036282">
    <property type="entry name" value="Glutathione-S-Trfase_C_sf"/>
</dbReference>
<dbReference type="PROSITE" id="PS50405">
    <property type="entry name" value="GST_CTER"/>
    <property type="match status" value="1"/>
</dbReference>
<keyword evidence="2" id="KW-0808">Transferase</keyword>
<accession>A0A453BDK5</accession>
<dbReference type="Pfam" id="PF13410">
    <property type="entry name" value="GST_C_2"/>
    <property type="match status" value="1"/>
</dbReference>
<dbReference type="CDD" id="cd03058">
    <property type="entry name" value="GST_N_Tau"/>
    <property type="match status" value="1"/>
</dbReference>
<reference evidence="7" key="5">
    <citation type="journal article" date="2021" name="G3 (Bethesda)">
        <title>Aegilops tauschii genome assembly Aet v5.0 features greater sequence contiguity and improved annotation.</title>
        <authorList>
            <person name="Wang L."/>
            <person name="Zhu T."/>
            <person name="Rodriguez J.C."/>
            <person name="Deal K.R."/>
            <person name="Dubcovsky J."/>
            <person name="McGuire P.E."/>
            <person name="Lux T."/>
            <person name="Spannagl M."/>
            <person name="Mayer K.F.X."/>
            <person name="Baldrich P."/>
            <person name="Meyers B.C."/>
            <person name="Huo N."/>
            <person name="Gu Y.Q."/>
            <person name="Zhou H."/>
            <person name="Devos K.M."/>
            <person name="Bennetzen J.L."/>
            <person name="Unver T."/>
            <person name="Budak H."/>
            <person name="Gulick P.J."/>
            <person name="Galiba G."/>
            <person name="Kalapos B."/>
            <person name="Nelson D.R."/>
            <person name="Li P."/>
            <person name="You F.M."/>
            <person name="Luo M.C."/>
            <person name="Dvorak J."/>
        </authorList>
    </citation>
    <scope>NUCLEOTIDE SEQUENCE [LARGE SCALE GENOMIC DNA]</scope>
    <source>
        <strain evidence="7">cv. AL8/78</strain>
    </source>
</reference>
<evidence type="ECO:0000313" key="7">
    <source>
        <dbReference type="EnsemblPlants" id="AET2Gv20466600.17"/>
    </source>
</evidence>
<evidence type="ECO:0000313" key="8">
    <source>
        <dbReference type="Proteomes" id="UP000015105"/>
    </source>
</evidence>
<dbReference type="InterPro" id="IPR010987">
    <property type="entry name" value="Glutathione-S-Trfase_C-like"/>
</dbReference>
<dbReference type="AlphaFoldDB" id="A0A453BDK5"/>
<dbReference type="InterPro" id="IPR045074">
    <property type="entry name" value="GST_C_Tau"/>
</dbReference>
<dbReference type="EnsemblPlants" id="AET2Gv20466600.17">
    <property type="protein sequence ID" value="AET2Gv20466600.17"/>
    <property type="gene ID" value="AET2Gv20466600"/>
</dbReference>
<evidence type="ECO:0000259" key="5">
    <source>
        <dbReference type="PROSITE" id="PS50404"/>
    </source>
</evidence>
<feature type="domain" description="GST N-terminal" evidence="5">
    <location>
        <begin position="22"/>
        <end position="103"/>
    </location>
</feature>
<dbReference type="InterPro" id="IPR004045">
    <property type="entry name" value="Glutathione_S-Trfase_N"/>
</dbReference>
<evidence type="ECO:0000256" key="2">
    <source>
        <dbReference type="ARBA" id="ARBA00022679"/>
    </source>
</evidence>
<dbReference type="PROSITE" id="PS50404">
    <property type="entry name" value="GST_NTER"/>
    <property type="match status" value="1"/>
</dbReference>
<dbReference type="CDD" id="cd03185">
    <property type="entry name" value="GST_C_Tau"/>
    <property type="match status" value="1"/>
</dbReference>
<reference evidence="7" key="3">
    <citation type="journal article" date="2017" name="Nature">
        <title>Genome sequence of the progenitor of the wheat D genome Aegilops tauschii.</title>
        <authorList>
            <person name="Luo M.C."/>
            <person name="Gu Y.Q."/>
            <person name="Puiu D."/>
            <person name="Wang H."/>
            <person name="Twardziok S.O."/>
            <person name="Deal K.R."/>
            <person name="Huo N."/>
            <person name="Zhu T."/>
            <person name="Wang L."/>
            <person name="Wang Y."/>
            <person name="McGuire P.E."/>
            <person name="Liu S."/>
            <person name="Long H."/>
            <person name="Ramasamy R.K."/>
            <person name="Rodriguez J.C."/>
            <person name="Van S.L."/>
            <person name="Yuan L."/>
            <person name="Wang Z."/>
            <person name="Xia Z."/>
            <person name="Xiao L."/>
            <person name="Anderson O.D."/>
            <person name="Ouyang S."/>
            <person name="Liang Y."/>
            <person name="Zimin A.V."/>
            <person name="Pertea G."/>
            <person name="Qi P."/>
            <person name="Bennetzen J.L."/>
            <person name="Dai X."/>
            <person name="Dawson M.W."/>
            <person name="Muller H.G."/>
            <person name="Kugler K."/>
            <person name="Rivarola-Duarte L."/>
            <person name="Spannagl M."/>
            <person name="Mayer K.F.X."/>
            <person name="Lu F.H."/>
            <person name="Bevan M.W."/>
            <person name="Leroy P."/>
            <person name="Li P."/>
            <person name="You F.M."/>
            <person name="Sun Q."/>
            <person name="Liu Z."/>
            <person name="Lyons E."/>
            <person name="Wicker T."/>
            <person name="Salzberg S.L."/>
            <person name="Devos K.M."/>
            <person name="Dvorak J."/>
        </authorList>
    </citation>
    <scope>NUCLEOTIDE SEQUENCE [LARGE SCALE GENOMIC DNA]</scope>
    <source>
        <strain evidence="7">cv. AL8/78</strain>
    </source>
</reference>
<dbReference type="Gramene" id="AET2Gv20466600.17">
    <property type="protein sequence ID" value="AET2Gv20466600.17"/>
    <property type="gene ID" value="AET2Gv20466600"/>
</dbReference>
<dbReference type="FunFam" id="1.20.1050.10:FF:000023">
    <property type="entry name" value="Probable glutathione S-transferase GSTU6"/>
    <property type="match status" value="1"/>
</dbReference>
<feature type="domain" description="GST C-terminal" evidence="6">
    <location>
        <begin position="110"/>
        <end position="256"/>
    </location>
</feature>